<name>A0A8K0UMJ2_9AGAR</name>
<feature type="compositionally biased region" description="Low complexity" evidence="1">
    <location>
        <begin position="466"/>
        <end position="477"/>
    </location>
</feature>
<feature type="compositionally biased region" description="Basic residues" evidence="1">
    <location>
        <begin position="53"/>
        <end position="62"/>
    </location>
</feature>
<dbReference type="AlphaFoldDB" id="A0A8K0UMJ2"/>
<feature type="compositionally biased region" description="Low complexity" evidence="1">
    <location>
        <begin position="766"/>
        <end position="779"/>
    </location>
</feature>
<sequence>MASDEPHDSRPASTPSTPSSPMSDDAVNTTNARIYFGPVRSPEKKLAQDPLSKRHTPLRRSTRLSMAPRQASAGPAAAPNLTLNTAENGPLNGDQAQDRVSEEAFLEGASPFIIQHAGAYSYYEYGFVFAEPSSALATKILHAWDNPSPPPSPTLPPRISESIMDLDPLTTDLPDGPFEAEGSESAVSAMLDPQLDPAPFPPSNDQELASPQPDLISFDPTPSPTGTPRPQVAVLDPAPALEDSGEPRSDGQESSATVDDLLTISPQKPPSPSPTPSIPDNREAQQLSDTPQPTTSIEVLDADAKTTENSTPSYPVAAPVINFTPAIELEGSTTPLRRSSRPRRSVSPFVTPLVERSPAAVLQEPPTLAASPSEPLLRSPRIGPARRKSTKGKERESPLPAAATSDVPVHQVLPEVPQASASETSEEAAAESFQRLKSLSPTSSGVLDQLLPSIHGQSLQDPQNNPFIPQPIFSLPPLSSPRPMSPQRAAPPQEPPRTPARRVPIAQAAKEGSLPSHSAQQFLSPRKPDLNAGMEAFGTPAFRRVALDDPTRSPAKRIPISEALLSASKPKQPSLHSGLIPPKVPFVARSKSEEPQPFVVPKKGRSNSVEPSPSVATSKDGFSRRLPPSATATPTKPSALPYPIARTPSRVTSTILEVDETEPQTARPLASSIVQSSSSLRQPPARVESRIPRIGAKPYARPTIKPPSGRSGVTTQPPASGSRGPEQPEHTVTQPRVARRATGKPSSTFTAQAAVPTAPKSQALHVSSSAVSSTSTATVLKRKREEETKVTPTGKPPVMVIRKVVSGSKPASSSRLTGDAAGQSPAKPMGAIPTQGKIQMRKVVSVKQPTVAVSPTPSPEDNTPVAESSTLVSSIPSDANHPPDATTSETHDMQVVESVTSPVLGGPSVQGSPDKETEQPVETPILADDGSLNTNTRRTTRARKSQTDVFGTVAPPSAIAKPSRRARTPAGPDFGAFAGMSALALKSLTASNTIRNQHQVAEIHREVVKMDIKRPDSPTTKVKTVLERQKEDRVKDRQRRAERRALRASGELDGEGMEGGSSDLEDEESMMMDGGEVPLKHPRAPGDEEDYETPPRPERPMKRGRFDDGSGEVDPPERGNDKRVKWNRGLCTTVYLDDSPPKTTKWSRQETTTRGCLTPAAKTLRLDTMGNVLNATVPLADLVQENIIVKKFVYLDDPEPDPPPPDPAVKATRSKSKKAKS</sequence>
<feature type="compositionally biased region" description="Polar residues" evidence="1">
    <location>
        <begin position="435"/>
        <end position="446"/>
    </location>
</feature>
<feature type="compositionally biased region" description="Polar residues" evidence="1">
    <location>
        <begin position="284"/>
        <end position="297"/>
    </location>
</feature>
<protein>
    <submittedName>
        <fullName evidence="2">Uncharacterized protein</fullName>
    </submittedName>
</protein>
<feature type="compositionally biased region" description="Low complexity" evidence="1">
    <location>
        <begin position="67"/>
        <end position="79"/>
    </location>
</feature>
<organism evidence="2 3">
    <name type="scientific">Cristinia sonorae</name>
    <dbReference type="NCBI Taxonomy" id="1940300"/>
    <lineage>
        <taxon>Eukaryota</taxon>
        <taxon>Fungi</taxon>
        <taxon>Dikarya</taxon>
        <taxon>Basidiomycota</taxon>
        <taxon>Agaricomycotina</taxon>
        <taxon>Agaricomycetes</taxon>
        <taxon>Agaricomycetidae</taxon>
        <taxon>Agaricales</taxon>
        <taxon>Pleurotineae</taxon>
        <taxon>Stephanosporaceae</taxon>
        <taxon>Cristinia</taxon>
    </lineage>
</organism>
<dbReference type="Proteomes" id="UP000813824">
    <property type="component" value="Unassembled WGS sequence"/>
</dbReference>
<comment type="caution">
    <text evidence="2">The sequence shown here is derived from an EMBL/GenBank/DDBJ whole genome shotgun (WGS) entry which is preliminary data.</text>
</comment>
<keyword evidence="3" id="KW-1185">Reference proteome</keyword>
<feature type="region of interest" description="Disordered" evidence="1">
    <location>
        <begin position="166"/>
        <end position="318"/>
    </location>
</feature>
<feature type="compositionally biased region" description="Polar residues" evidence="1">
    <location>
        <begin position="455"/>
        <end position="465"/>
    </location>
</feature>
<feature type="compositionally biased region" description="Pro residues" evidence="1">
    <location>
        <begin position="267"/>
        <end position="277"/>
    </location>
</feature>
<gene>
    <name evidence="2" type="ORF">BXZ70DRAFT_1008903</name>
</gene>
<evidence type="ECO:0000313" key="2">
    <source>
        <dbReference type="EMBL" id="KAH8099493.1"/>
    </source>
</evidence>
<feature type="region of interest" description="Disordered" evidence="1">
    <location>
        <begin position="563"/>
        <end position="944"/>
    </location>
</feature>
<feature type="region of interest" description="Disordered" evidence="1">
    <location>
        <begin position="1"/>
        <end position="99"/>
    </location>
</feature>
<feature type="region of interest" description="Disordered" evidence="1">
    <location>
        <begin position="1014"/>
        <end position="1125"/>
    </location>
</feature>
<feature type="region of interest" description="Disordered" evidence="1">
    <location>
        <begin position="1194"/>
        <end position="1221"/>
    </location>
</feature>
<reference evidence="2" key="1">
    <citation type="journal article" date="2021" name="New Phytol.">
        <title>Evolutionary innovations through gain and loss of genes in the ectomycorrhizal Boletales.</title>
        <authorList>
            <person name="Wu G."/>
            <person name="Miyauchi S."/>
            <person name="Morin E."/>
            <person name="Kuo A."/>
            <person name="Drula E."/>
            <person name="Varga T."/>
            <person name="Kohler A."/>
            <person name="Feng B."/>
            <person name="Cao Y."/>
            <person name="Lipzen A."/>
            <person name="Daum C."/>
            <person name="Hundley H."/>
            <person name="Pangilinan J."/>
            <person name="Johnson J."/>
            <person name="Barry K."/>
            <person name="LaButti K."/>
            <person name="Ng V."/>
            <person name="Ahrendt S."/>
            <person name="Min B."/>
            <person name="Choi I.G."/>
            <person name="Park H."/>
            <person name="Plett J.M."/>
            <person name="Magnuson J."/>
            <person name="Spatafora J.W."/>
            <person name="Nagy L.G."/>
            <person name="Henrissat B."/>
            <person name="Grigoriev I.V."/>
            <person name="Yang Z.L."/>
            <person name="Xu J."/>
            <person name="Martin F.M."/>
        </authorList>
    </citation>
    <scope>NUCLEOTIDE SEQUENCE</scope>
    <source>
        <strain evidence="2">KKN 215</strain>
    </source>
</reference>
<feature type="compositionally biased region" description="Basic and acidic residues" evidence="1">
    <location>
        <begin position="1"/>
        <end position="10"/>
    </location>
</feature>
<feature type="region of interest" description="Disordered" evidence="1">
    <location>
        <begin position="332"/>
        <end position="534"/>
    </location>
</feature>
<feature type="compositionally biased region" description="Polar residues" evidence="1">
    <location>
        <begin position="606"/>
        <end position="617"/>
    </location>
</feature>
<dbReference type="EMBL" id="JAEVFJ010000019">
    <property type="protein sequence ID" value="KAH8099493.1"/>
    <property type="molecule type" value="Genomic_DNA"/>
</dbReference>
<feature type="compositionally biased region" description="Low complexity" evidence="1">
    <location>
        <begin position="11"/>
        <end position="23"/>
    </location>
</feature>
<feature type="compositionally biased region" description="Polar residues" evidence="1">
    <location>
        <begin position="847"/>
        <end position="877"/>
    </location>
</feature>
<feature type="compositionally biased region" description="Low complexity" evidence="1">
    <location>
        <begin position="626"/>
        <end position="641"/>
    </location>
</feature>
<accession>A0A8K0UMJ2</accession>
<feature type="compositionally biased region" description="Basic and acidic residues" evidence="1">
    <location>
        <begin position="1024"/>
        <end position="1035"/>
    </location>
</feature>
<dbReference type="OrthoDB" id="2148418at2759"/>
<feature type="compositionally biased region" description="Basic and acidic residues" evidence="1">
    <location>
        <begin position="1093"/>
        <end position="1108"/>
    </location>
</feature>
<evidence type="ECO:0000313" key="3">
    <source>
        <dbReference type="Proteomes" id="UP000813824"/>
    </source>
</evidence>
<feature type="compositionally biased region" description="Low complexity" evidence="1">
    <location>
        <begin position="166"/>
        <end position="175"/>
    </location>
</feature>
<feature type="compositionally biased region" description="Basic residues" evidence="1">
    <location>
        <begin position="1212"/>
        <end position="1221"/>
    </location>
</feature>
<feature type="compositionally biased region" description="Basic and acidic residues" evidence="1">
    <location>
        <begin position="1115"/>
        <end position="1124"/>
    </location>
</feature>
<proteinExistence type="predicted"/>
<evidence type="ECO:0000256" key="1">
    <source>
        <dbReference type="SAM" id="MobiDB-lite"/>
    </source>
</evidence>